<dbReference type="GO" id="GO:0016020">
    <property type="term" value="C:membrane"/>
    <property type="evidence" value="ECO:0007669"/>
    <property type="project" value="UniProtKB-SubCell"/>
</dbReference>
<feature type="compositionally biased region" description="Pro residues" evidence="5">
    <location>
        <begin position="241"/>
        <end position="262"/>
    </location>
</feature>
<dbReference type="Pfam" id="PF03544">
    <property type="entry name" value="TonB_C"/>
    <property type="match status" value="1"/>
</dbReference>
<dbReference type="GO" id="GO:0055085">
    <property type="term" value="P:transmembrane transport"/>
    <property type="evidence" value="ECO:0007669"/>
    <property type="project" value="InterPro"/>
</dbReference>
<feature type="compositionally biased region" description="Pro residues" evidence="5">
    <location>
        <begin position="92"/>
        <end position="195"/>
    </location>
</feature>
<evidence type="ECO:0000256" key="3">
    <source>
        <dbReference type="ARBA" id="ARBA00022989"/>
    </source>
</evidence>
<evidence type="ECO:0000256" key="4">
    <source>
        <dbReference type="ARBA" id="ARBA00023136"/>
    </source>
</evidence>
<feature type="compositionally biased region" description="Pro residues" evidence="5">
    <location>
        <begin position="221"/>
        <end position="234"/>
    </location>
</feature>
<dbReference type="AlphaFoldDB" id="A0A940N3E3"/>
<feature type="region of interest" description="Disordered" evidence="5">
    <location>
        <begin position="1"/>
        <end position="36"/>
    </location>
</feature>
<organism evidence="8 9">
    <name type="scientific">Roseomonas indoligenes</name>
    <dbReference type="NCBI Taxonomy" id="2820811"/>
    <lineage>
        <taxon>Bacteria</taxon>
        <taxon>Pseudomonadati</taxon>
        <taxon>Pseudomonadota</taxon>
        <taxon>Alphaproteobacteria</taxon>
        <taxon>Acetobacterales</taxon>
        <taxon>Roseomonadaceae</taxon>
        <taxon>Roseomonas</taxon>
    </lineage>
</organism>
<dbReference type="Gene3D" id="3.30.1150.10">
    <property type="match status" value="1"/>
</dbReference>
<dbReference type="PRINTS" id="PR01217">
    <property type="entry name" value="PRICHEXTENSN"/>
</dbReference>
<protein>
    <submittedName>
        <fullName evidence="8">Energy transducer TonB</fullName>
    </submittedName>
</protein>
<dbReference type="SUPFAM" id="SSF74653">
    <property type="entry name" value="TolA/TonB C-terminal domain"/>
    <property type="match status" value="1"/>
</dbReference>
<dbReference type="PROSITE" id="PS52015">
    <property type="entry name" value="TONB_CTD"/>
    <property type="match status" value="1"/>
</dbReference>
<keyword evidence="2 6" id="KW-0812">Transmembrane</keyword>
<dbReference type="InterPro" id="IPR006260">
    <property type="entry name" value="TonB/TolA_C"/>
</dbReference>
<feature type="transmembrane region" description="Helical" evidence="6">
    <location>
        <begin position="42"/>
        <end position="62"/>
    </location>
</feature>
<evidence type="ECO:0000256" key="5">
    <source>
        <dbReference type="SAM" id="MobiDB-lite"/>
    </source>
</evidence>
<evidence type="ECO:0000313" key="8">
    <source>
        <dbReference type="EMBL" id="MBP0495286.1"/>
    </source>
</evidence>
<dbReference type="InterPro" id="IPR037682">
    <property type="entry name" value="TonB_C"/>
</dbReference>
<dbReference type="NCBIfam" id="TIGR01352">
    <property type="entry name" value="tonB_Cterm"/>
    <property type="match status" value="1"/>
</dbReference>
<dbReference type="RefSeq" id="WP_209376085.1">
    <property type="nucleotide sequence ID" value="NZ_JAGIZA010000016.1"/>
</dbReference>
<feature type="region of interest" description="Disordered" evidence="5">
    <location>
        <begin position="88"/>
        <end position="304"/>
    </location>
</feature>
<name>A0A940N3E3_9PROT</name>
<evidence type="ECO:0000256" key="2">
    <source>
        <dbReference type="ARBA" id="ARBA00022692"/>
    </source>
</evidence>
<dbReference type="EMBL" id="JAGIZA010000016">
    <property type="protein sequence ID" value="MBP0495286.1"/>
    <property type="molecule type" value="Genomic_DNA"/>
</dbReference>
<keyword evidence="3 6" id="KW-1133">Transmembrane helix</keyword>
<evidence type="ECO:0000259" key="7">
    <source>
        <dbReference type="PROSITE" id="PS52015"/>
    </source>
</evidence>
<keyword evidence="9" id="KW-1185">Reference proteome</keyword>
<evidence type="ECO:0000256" key="6">
    <source>
        <dbReference type="SAM" id="Phobius"/>
    </source>
</evidence>
<reference evidence="8" key="1">
    <citation type="submission" date="2021-03" db="EMBL/GenBank/DDBJ databases">
        <authorList>
            <person name="So Y."/>
        </authorList>
    </citation>
    <scope>NUCLEOTIDE SEQUENCE</scope>
    <source>
        <strain evidence="8">SG15</strain>
    </source>
</reference>
<dbReference type="Proteomes" id="UP000677537">
    <property type="component" value="Unassembled WGS sequence"/>
</dbReference>
<proteinExistence type="predicted"/>
<feature type="domain" description="TonB C-terminal" evidence="7">
    <location>
        <begin position="320"/>
        <end position="412"/>
    </location>
</feature>
<comment type="caution">
    <text evidence="8">The sequence shown here is derived from an EMBL/GenBank/DDBJ whole genome shotgun (WGS) entry which is preliminary data.</text>
</comment>
<accession>A0A940N3E3</accession>
<gene>
    <name evidence="8" type="ORF">J5Y10_21050</name>
</gene>
<evidence type="ECO:0000256" key="1">
    <source>
        <dbReference type="ARBA" id="ARBA00004167"/>
    </source>
</evidence>
<evidence type="ECO:0000313" key="9">
    <source>
        <dbReference type="Proteomes" id="UP000677537"/>
    </source>
</evidence>
<sequence length="412" mass="42118">MSAAGLSIRGPAVRGTGLPGPALPAPRLPRAGRRGLRPRGRWRSLALALSLLLHLAAGWWLLFGMPKKPMEEPSAPSAVDVVFDGGEEVAVPAPPGGAPAPPEPPGEAAPPPPPSPVPLPPVPLPPVAAAPPVPLQPPELPPVPAPPAPAVPPPPAPPLAQAPAPPLPAPPAAAPQAPLPPVARTLPLPPLPAPRAPSDFALPPPPPSTESAREADVAALPLPPPPAPEPPAAPPETAARPPAPQRPQPQPQPRPRPRPAAPANPFAGAMDLGSGITVGRPAPPPGAVSRPNRDAGAAGVANPDAPNAQMRIRGANLGADWRAAFMAWLRAHGYYPRQAVEAGEDGTAVVRFTVARDGRVSGLQLIGRSGSIWLDAGAQALLRDRIVPPFPASTVENSAEIDLTINYILRRR</sequence>
<keyword evidence="4 6" id="KW-0472">Membrane</keyword>
<comment type="subcellular location">
    <subcellularLocation>
        <location evidence="1">Membrane</location>
        <topology evidence="1">Single-pass membrane protein</topology>
    </subcellularLocation>
</comment>